<comment type="pathway">
    <text evidence="18">Nucleotide-sugar biosynthesis; UDP-N-acetyl-alpha-D-glucosamine biosynthesis; N-acetyl-alpha-D-glucosamine 1-phosphate from alpha-D-glucosamine 6-phosphate (route II): step 2/2.</text>
</comment>
<evidence type="ECO:0000313" key="21">
    <source>
        <dbReference type="Proteomes" id="UP000234881"/>
    </source>
</evidence>
<comment type="catalytic activity">
    <reaction evidence="15 18">
        <text>alpha-D-glucosamine 1-phosphate + acetyl-CoA = N-acetyl-alpha-D-glucosamine 1-phosphate + CoA + H(+)</text>
        <dbReference type="Rhea" id="RHEA:13725"/>
        <dbReference type="ChEBI" id="CHEBI:15378"/>
        <dbReference type="ChEBI" id="CHEBI:57287"/>
        <dbReference type="ChEBI" id="CHEBI:57288"/>
        <dbReference type="ChEBI" id="CHEBI:57776"/>
        <dbReference type="ChEBI" id="CHEBI:58516"/>
        <dbReference type="EC" id="2.3.1.157"/>
    </reaction>
</comment>
<feature type="binding site" evidence="18">
    <location>
        <position position="108"/>
    </location>
    <ligand>
        <name>Mg(2+)</name>
        <dbReference type="ChEBI" id="CHEBI:18420"/>
    </ligand>
</feature>
<dbReference type="GO" id="GO:0000902">
    <property type="term" value="P:cell morphogenesis"/>
    <property type="evidence" value="ECO:0007669"/>
    <property type="project" value="UniProtKB-UniRule"/>
</dbReference>
<dbReference type="Pfam" id="PF00132">
    <property type="entry name" value="Hexapep"/>
    <property type="match status" value="2"/>
</dbReference>
<dbReference type="UniPathway" id="UPA00113">
    <property type="reaction ID" value="UER00532"/>
</dbReference>
<keyword evidence="13 18" id="KW-0012">Acyltransferase</keyword>
<dbReference type="UniPathway" id="UPA00973"/>
<feature type="binding site" evidence="18">
    <location>
        <begin position="372"/>
        <end position="373"/>
    </location>
    <ligand>
        <name>acetyl-CoA</name>
        <dbReference type="ChEBI" id="CHEBI:57288"/>
    </ligand>
</feature>
<comment type="catalytic activity">
    <reaction evidence="16 18">
        <text>N-acetyl-alpha-D-glucosamine 1-phosphate + UTP + H(+) = UDP-N-acetyl-alpha-D-glucosamine + diphosphate</text>
        <dbReference type="Rhea" id="RHEA:13509"/>
        <dbReference type="ChEBI" id="CHEBI:15378"/>
        <dbReference type="ChEBI" id="CHEBI:33019"/>
        <dbReference type="ChEBI" id="CHEBI:46398"/>
        <dbReference type="ChEBI" id="CHEBI:57705"/>
        <dbReference type="ChEBI" id="CHEBI:57776"/>
        <dbReference type="EC" id="2.7.7.23"/>
    </reaction>
</comment>
<evidence type="ECO:0000256" key="5">
    <source>
        <dbReference type="ARBA" id="ARBA00022679"/>
    </source>
</evidence>
<keyword evidence="5 18" id="KW-0808">Transferase</keyword>
<dbReference type="GO" id="GO:0009252">
    <property type="term" value="P:peptidoglycan biosynthetic process"/>
    <property type="evidence" value="ECO:0007669"/>
    <property type="project" value="UniProtKB-UniRule"/>
</dbReference>
<evidence type="ECO:0000256" key="13">
    <source>
        <dbReference type="ARBA" id="ARBA00023315"/>
    </source>
</evidence>
<feature type="binding site" evidence="18">
    <location>
        <position position="352"/>
    </location>
    <ligand>
        <name>UDP-N-acetyl-alpha-D-glucosamine</name>
        <dbReference type="ChEBI" id="CHEBI:57705"/>
    </ligand>
</feature>
<dbReference type="HAMAP" id="MF_01631">
    <property type="entry name" value="GlmU"/>
    <property type="match status" value="1"/>
</dbReference>
<evidence type="ECO:0000256" key="9">
    <source>
        <dbReference type="ARBA" id="ARBA00022842"/>
    </source>
</evidence>
<dbReference type="InterPro" id="IPR001451">
    <property type="entry name" value="Hexapep"/>
</dbReference>
<evidence type="ECO:0000259" key="19">
    <source>
        <dbReference type="Pfam" id="PF12804"/>
    </source>
</evidence>
<dbReference type="OrthoDB" id="9775031at2"/>
<comment type="caution">
    <text evidence="20">The sequence shown here is derived from an EMBL/GenBank/DDBJ whole genome shotgun (WGS) entry which is preliminary data.</text>
</comment>
<feature type="binding site" evidence="18">
    <location>
        <position position="319"/>
    </location>
    <ligand>
        <name>UDP-N-acetyl-alpha-D-glucosamine</name>
        <dbReference type="ChEBI" id="CHEBI:57705"/>
    </ligand>
</feature>
<dbReference type="GO" id="GO:0006048">
    <property type="term" value="P:UDP-N-acetylglucosamine biosynthetic process"/>
    <property type="evidence" value="ECO:0007669"/>
    <property type="project" value="UniProtKB-UniPathway"/>
</dbReference>
<reference evidence="20 21" key="1">
    <citation type="submission" date="2018-01" db="EMBL/GenBank/DDBJ databases">
        <title>The draft genome sequence of Cohaesibacter sp. H1304.</title>
        <authorList>
            <person name="Wang N.-N."/>
            <person name="Du Z.-J."/>
        </authorList>
    </citation>
    <scope>NUCLEOTIDE SEQUENCE [LARGE SCALE GENOMIC DNA]</scope>
    <source>
        <strain evidence="20 21">H1304</strain>
    </source>
</reference>
<dbReference type="GO" id="GO:0016020">
    <property type="term" value="C:membrane"/>
    <property type="evidence" value="ECO:0007669"/>
    <property type="project" value="GOC"/>
</dbReference>
<keyword evidence="11 18" id="KW-0573">Peptidoglycan synthesis</keyword>
<gene>
    <name evidence="18 20" type="primary">glmU</name>
    <name evidence="20" type="ORF">C0081_10090</name>
</gene>
<dbReference type="RefSeq" id="WP_101533657.1">
    <property type="nucleotide sequence ID" value="NZ_JBFHIU010000037.1"/>
</dbReference>
<comment type="function">
    <text evidence="17 18">Catalyzes the last two sequential reactions in the de novo biosynthetic pathway for UDP-N-acetylglucosamine (UDP-GlcNAc). The C-terminal domain catalyzes the transfer of acetyl group from acetyl coenzyme A to glucosamine-1-phosphate (GlcN-1-P) to produce N-acetylglucosamine-1-phosphate (GlcNAc-1-P), which is converted into UDP-GlcNAc by the transfer of uridine 5-monophosphate (from uridine 5-triphosphate), a reaction catalyzed by the N-terminal domain.</text>
</comment>
<proteinExistence type="inferred from homology"/>
<dbReference type="InterPro" id="IPR011004">
    <property type="entry name" value="Trimer_LpxA-like_sf"/>
</dbReference>
<name>A0A2N5XT41_9HYPH</name>
<dbReference type="InterPro" id="IPR050065">
    <property type="entry name" value="GlmU-like"/>
</dbReference>
<comment type="cofactor">
    <cofactor evidence="18">
        <name>Mg(2+)</name>
        <dbReference type="ChEBI" id="CHEBI:18420"/>
    </cofactor>
    <text evidence="18">Binds 1 Mg(2+) ion per subunit.</text>
</comment>
<evidence type="ECO:0000256" key="7">
    <source>
        <dbReference type="ARBA" id="ARBA00022723"/>
    </source>
</evidence>
<feature type="binding site" evidence="18">
    <location>
        <position position="391"/>
    </location>
    <ligand>
        <name>acetyl-CoA</name>
        <dbReference type="ChEBI" id="CHEBI:57288"/>
    </ligand>
</feature>
<feature type="binding site" evidence="18">
    <location>
        <position position="230"/>
    </location>
    <ligand>
        <name>Mg(2+)</name>
        <dbReference type="ChEBI" id="CHEBI:18420"/>
    </ligand>
</feature>
<keyword evidence="9 18" id="KW-0460">Magnesium</keyword>
<dbReference type="Proteomes" id="UP000234881">
    <property type="component" value="Unassembled WGS sequence"/>
</dbReference>
<evidence type="ECO:0000256" key="14">
    <source>
        <dbReference type="ARBA" id="ARBA00023316"/>
    </source>
</evidence>
<dbReference type="InterPro" id="IPR018357">
    <property type="entry name" value="Hexapep_transf_CS"/>
</dbReference>
<feature type="region of interest" description="N-acetyltransferase" evidence="18">
    <location>
        <begin position="254"/>
        <end position="449"/>
    </location>
</feature>
<dbReference type="GO" id="GO:0009245">
    <property type="term" value="P:lipid A biosynthetic process"/>
    <property type="evidence" value="ECO:0007669"/>
    <property type="project" value="UniProtKB-UniRule"/>
</dbReference>
<keyword evidence="6 18" id="KW-0548">Nucleotidyltransferase</keyword>
<evidence type="ECO:0000256" key="16">
    <source>
        <dbReference type="ARBA" id="ARBA00048493"/>
    </source>
</evidence>
<feature type="region of interest" description="Pyrophosphorylase" evidence="18">
    <location>
        <begin position="1"/>
        <end position="232"/>
    </location>
</feature>
<feature type="domain" description="MobA-like NTP transferase" evidence="19">
    <location>
        <begin position="8"/>
        <end position="142"/>
    </location>
</feature>
<evidence type="ECO:0000256" key="3">
    <source>
        <dbReference type="ARBA" id="ARBA00007947"/>
    </source>
</evidence>
<feature type="binding site" evidence="18">
    <location>
        <position position="144"/>
    </location>
    <ligand>
        <name>UDP-N-acetyl-alpha-D-glucosamine</name>
        <dbReference type="ChEBI" id="CHEBI:57705"/>
    </ligand>
</feature>
<feature type="active site" description="Proton acceptor" evidence="18">
    <location>
        <position position="349"/>
    </location>
</feature>
<feature type="binding site" evidence="18">
    <location>
        <begin position="11"/>
        <end position="14"/>
    </location>
    <ligand>
        <name>UDP-N-acetyl-alpha-D-glucosamine</name>
        <dbReference type="ChEBI" id="CHEBI:57705"/>
    </ligand>
</feature>
<dbReference type="EMBL" id="PKUQ01000016">
    <property type="protein sequence ID" value="PLW77640.1"/>
    <property type="molecule type" value="Genomic_DNA"/>
</dbReference>
<dbReference type="CDD" id="cd02540">
    <property type="entry name" value="GT2_GlmU_N_bac"/>
    <property type="match status" value="1"/>
</dbReference>
<dbReference type="InterPro" id="IPR029044">
    <property type="entry name" value="Nucleotide-diphossugar_trans"/>
</dbReference>
<comment type="similarity">
    <text evidence="3 18">In the N-terminal section; belongs to the N-acetylglucosamine-1-phosphate uridyltransferase family.</text>
</comment>
<dbReference type="InterPro" id="IPR005882">
    <property type="entry name" value="Bifunctional_GlmU"/>
</dbReference>
<comment type="pathway">
    <text evidence="18">Bacterial outer membrane biogenesis; LPS lipid A biosynthesis.</text>
</comment>
<dbReference type="NCBIfam" id="NF010933">
    <property type="entry name" value="PRK14353.1"/>
    <property type="match status" value="1"/>
</dbReference>
<feature type="binding site" evidence="18">
    <location>
        <position position="426"/>
    </location>
    <ligand>
        <name>acetyl-CoA</name>
        <dbReference type="ChEBI" id="CHEBI:57288"/>
    </ligand>
</feature>
<feature type="binding site" evidence="18">
    <location>
        <position position="366"/>
    </location>
    <ligand>
        <name>acetyl-CoA</name>
        <dbReference type="ChEBI" id="CHEBI:57288"/>
    </ligand>
</feature>
<dbReference type="Pfam" id="PF12804">
    <property type="entry name" value="NTP_transf_3"/>
    <property type="match status" value="1"/>
</dbReference>
<comment type="subcellular location">
    <subcellularLocation>
        <location evidence="1 18">Cytoplasm</location>
    </subcellularLocation>
</comment>
<evidence type="ECO:0000256" key="2">
    <source>
        <dbReference type="ARBA" id="ARBA00007707"/>
    </source>
</evidence>
<dbReference type="GO" id="GO:0000287">
    <property type="term" value="F:magnesium ion binding"/>
    <property type="evidence" value="ECO:0007669"/>
    <property type="project" value="UniProtKB-UniRule"/>
</dbReference>
<dbReference type="GO" id="GO:0019134">
    <property type="term" value="F:glucosamine-1-phosphate N-acetyltransferase activity"/>
    <property type="evidence" value="ECO:0007669"/>
    <property type="project" value="UniProtKB-UniRule"/>
</dbReference>
<keyword evidence="21" id="KW-1185">Reference proteome</keyword>
<dbReference type="EC" id="2.7.7.23" evidence="18"/>
<evidence type="ECO:0000256" key="6">
    <source>
        <dbReference type="ARBA" id="ARBA00022695"/>
    </source>
</evidence>
<keyword evidence="7 18" id="KW-0479">Metal-binding</keyword>
<dbReference type="GO" id="GO:0071555">
    <property type="term" value="P:cell wall organization"/>
    <property type="evidence" value="ECO:0007669"/>
    <property type="project" value="UniProtKB-KW"/>
</dbReference>
<evidence type="ECO:0000256" key="4">
    <source>
        <dbReference type="ARBA" id="ARBA00022490"/>
    </source>
</evidence>
<evidence type="ECO:0000256" key="12">
    <source>
        <dbReference type="ARBA" id="ARBA00023268"/>
    </source>
</evidence>
<dbReference type="SUPFAM" id="SSF51161">
    <property type="entry name" value="Trimeric LpxA-like enzymes"/>
    <property type="match status" value="1"/>
</dbReference>
<dbReference type="Gene3D" id="2.160.10.10">
    <property type="entry name" value="Hexapeptide repeat proteins"/>
    <property type="match status" value="1"/>
</dbReference>
<sequence length="449" mass="48138">MTRRTCQAIILAAGQGTRMKSRKPKVLHQVAGLSMLGHVTKVASEAGVDLVSLVVGPEMDDVHKEASRIHPSVNAHIQTERLGTAHAVLAARADMIDAKDDILVLFGDTPLLRTETILKMREKLADGNDVVVLGFHSDEPDPYGRLLEQNGKLVAIREGKDCSQEEFKVNFCNGGIMGFAGQHLLTLLDSIDSNNAQGEFYLTDAVEKANEQGLKVLAIEADEAELQGVNNRMQLAKVEATFQYRARVNAMTNGATLTAPETVFFAFDTQIGKDVLIEPNVIFAPGVTVADNAEIRAFSYLEDASVGERCIVGPYARLRPGTILQEGAKIGNFVEIKKSLIEKGAKVNHLSYIGDARIGAKANIGAGTITCNYDGYEKFKTDIGAGAFIGSNTSLVAPATIGDGAFIGAGSVITQPVNADALAVSRSKPVVKDKWAASFRAAKEKKSKR</sequence>
<feature type="binding site" evidence="18">
    <location>
        <position position="173"/>
    </location>
    <ligand>
        <name>UDP-N-acetyl-alpha-D-glucosamine</name>
        <dbReference type="ChEBI" id="CHEBI:57705"/>
    </ligand>
</feature>
<evidence type="ECO:0000256" key="18">
    <source>
        <dbReference type="HAMAP-Rule" id="MF_01631"/>
    </source>
</evidence>
<feature type="region of interest" description="Linker" evidence="18">
    <location>
        <begin position="233"/>
        <end position="253"/>
    </location>
</feature>
<feature type="binding site" evidence="18">
    <location>
        <position position="25"/>
    </location>
    <ligand>
        <name>UDP-N-acetyl-alpha-D-glucosamine</name>
        <dbReference type="ChEBI" id="CHEBI:57705"/>
    </ligand>
</feature>
<dbReference type="GO" id="GO:0003977">
    <property type="term" value="F:UDP-N-acetylglucosamine diphosphorylase activity"/>
    <property type="evidence" value="ECO:0007669"/>
    <property type="project" value="UniProtKB-UniRule"/>
</dbReference>
<dbReference type="PANTHER" id="PTHR43584">
    <property type="entry name" value="NUCLEOTIDYL TRANSFERASE"/>
    <property type="match status" value="1"/>
</dbReference>
<keyword evidence="10 18" id="KW-0133">Cell shape</keyword>
<keyword evidence="4 18" id="KW-0963">Cytoplasm</keyword>
<keyword evidence="12 18" id="KW-0511">Multifunctional enzyme</keyword>
<protein>
    <recommendedName>
        <fullName evidence="18">Bifunctional protein GlmU</fullName>
    </recommendedName>
    <domain>
        <recommendedName>
            <fullName evidence="18">UDP-N-acetylglucosamine pyrophosphorylase</fullName>
            <ecNumber evidence="18">2.7.7.23</ecNumber>
        </recommendedName>
        <alternativeName>
            <fullName evidence="18">N-acetylglucosamine-1-phosphate uridyltransferase</fullName>
        </alternativeName>
    </domain>
    <domain>
        <recommendedName>
            <fullName evidence="18">Glucosamine-1-phosphate N-acetyltransferase</fullName>
            <ecNumber evidence="18">2.3.1.157</ecNumber>
        </recommendedName>
    </domain>
</protein>
<dbReference type="InterPro" id="IPR025877">
    <property type="entry name" value="MobA-like_NTP_Trfase"/>
</dbReference>
<dbReference type="SUPFAM" id="SSF53448">
    <property type="entry name" value="Nucleotide-diphospho-sugar transferases"/>
    <property type="match status" value="1"/>
</dbReference>
<dbReference type="CDD" id="cd03353">
    <property type="entry name" value="LbH_GlmU_C"/>
    <property type="match status" value="1"/>
</dbReference>
<feature type="binding site" evidence="18">
    <location>
        <position position="230"/>
    </location>
    <ligand>
        <name>UDP-N-acetyl-alpha-D-glucosamine</name>
        <dbReference type="ChEBI" id="CHEBI:57705"/>
    </ligand>
</feature>
<feature type="binding site" evidence="18">
    <location>
        <position position="363"/>
    </location>
    <ligand>
        <name>UDP-N-acetyl-alpha-D-glucosamine</name>
        <dbReference type="ChEBI" id="CHEBI:57705"/>
    </ligand>
</feature>
<dbReference type="GO" id="GO:0008360">
    <property type="term" value="P:regulation of cell shape"/>
    <property type="evidence" value="ECO:0007669"/>
    <property type="project" value="UniProtKB-KW"/>
</dbReference>
<accession>A0A2N5XT41</accession>
<feature type="binding site" evidence="18">
    <location>
        <position position="409"/>
    </location>
    <ligand>
        <name>acetyl-CoA</name>
        <dbReference type="ChEBI" id="CHEBI:57288"/>
    </ligand>
</feature>
<evidence type="ECO:0000256" key="15">
    <source>
        <dbReference type="ARBA" id="ARBA00048247"/>
    </source>
</evidence>
<keyword evidence="14 18" id="KW-0961">Cell wall biogenesis/degradation</keyword>
<comment type="similarity">
    <text evidence="2 18">In the C-terminal section; belongs to the transferase hexapeptide repeat family.</text>
</comment>
<evidence type="ECO:0000256" key="1">
    <source>
        <dbReference type="ARBA" id="ARBA00004496"/>
    </source>
</evidence>
<evidence type="ECO:0000256" key="10">
    <source>
        <dbReference type="ARBA" id="ARBA00022960"/>
    </source>
</evidence>
<dbReference type="PROSITE" id="PS00101">
    <property type="entry name" value="HEXAPEP_TRANSFERASES"/>
    <property type="match status" value="1"/>
</dbReference>
<dbReference type="PANTHER" id="PTHR43584:SF3">
    <property type="entry name" value="BIFUNCTIONAL PROTEIN GLMU"/>
    <property type="match status" value="1"/>
</dbReference>
<evidence type="ECO:0000313" key="20">
    <source>
        <dbReference type="EMBL" id="PLW77640.1"/>
    </source>
</evidence>
<evidence type="ECO:0000256" key="17">
    <source>
        <dbReference type="ARBA" id="ARBA00049628"/>
    </source>
</evidence>
<keyword evidence="8 18" id="KW-0677">Repeat</keyword>
<dbReference type="InterPro" id="IPR038009">
    <property type="entry name" value="GlmU_C_LbH"/>
</dbReference>
<feature type="binding site" evidence="18">
    <location>
        <position position="158"/>
    </location>
    <ligand>
        <name>UDP-N-acetyl-alpha-D-glucosamine</name>
        <dbReference type="ChEBI" id="CHEBI:57705"/>
    </ligand>
</feature>
<dbReference type="GO" id="GO:0005737">
    <property type="term" value="C:cytoplasm"/>
    <property type="evidence" value="ECO:0007669"/>
    <property type="project" value="UniProtKB-SubCell"/>
</dbReference>
<dbReference type="Gene3D" id="3.90.550.10">
    <property type="entry name" value="Spore Coat Polysaccharide Biosynthesis Protein SpsA, Chain A"/>
    <property type="match status" value="1"/>
</dbReference>
<comment type="subunit">
    <text evidence="18">Homotrimer.</text>
</comment>
<comment type="pathway">
    <text evidence="18">Nucleotide-sugar biosynthesis; UDP-N-acetyl-alpha-D-glucosamine biosynthesis; UDP-N-acetyl-alpha-D-glucosamine from N-acetyl-alpha-D-glucosamine 1-phosphate: step 1/1.</text>
</comment>
<dbReference type="AlphaFoldDB" id="A0A2N5XT41"/>
<dbReference type="NCBIfam" id="TIGR01173">
    <property type="entry name" value="glmU"/>
    <property type="match status" value="1"/>
</dbReference>
<evidence type="ECO:0000256" key="8">
    <source>
        <dbReference type="ARBA" id="ARBA00022737"/>
    </source>
</evidence>
<comment type="caution">
    <text evidence="18">Lacks conserved residue(s) required for the propagation of feature annotation.</text>
</comment>
<evidence type="ECO:0000256" key="11">
    <source>
        <dbReference type="ARBA" id="ARBA00022984"/>
    </source>
</evidence>
<dbReference type="EC" id="2.3.1.157" evidence="18"/>
<feature type="binding site" evidence="18">
    <location>
        <position position="78"/>
    </location>
    <ligand>
        <name>UDP-N-acetyl-alpha-D-glucosamine</name>
        <dbReference type="ChEBI" id="CHEBI:57705"/>
    </ligand>
</feature>
<organism evidence="20 21">
    <name type="scientific">Cohaesibacter celericrescens</name>
    <dbReference type="NCBI Taxonomy" id="2067669"/>
    <lineage>
        <taxon>Bacteria</taxon>
        <taxon>Pseudomonadati</taxon>
        <taxon>Pseudomonadota</taxon>
        <taxon>Alphaproteobacteria</taxon>
        <taxon>Hyphomicrobiales</taxon>
        <taxon>Cohaesibacteraceae</taxon>
    </lineage>
</organism>
<feature type="binding site" evidence="18">
    <location>
        <position position="337"/>
    </location>
    <ligand>
        <name>UDP-N-acetyl-alpha-D-glucosamine</name>
        <dbReference type="ChEBI" id="CHEBI:57705"/>
    </ligand>
</feature>
<feature type="binding site" evidence="18">
    <location>
        <begin position="83"/>
        <end position="84"/>
    </location>
    <ligand>
        <name>UDP-N-acetyl-alpha-D-glucosamine</name>
        <dbReference type="ChEBI" id="CHEBI:57705"/>
    </ligand>
</feature>